<organism evidence="1 2">
    <name type="scientific">Streptomyces iconiensis</name>
    <dbReference type="NCBI Taxonomy" id="1384038"/>
    <lineage>
        <taxon>Bacteria</taxon>
        <taxon>Bacillati</taxon>
        <taxon>Actinomycetota</taxon>
        <taxon>Actinomycetes</taxon>
        <taxon>Kitasatosporales</taxon>
        <taxon>Streptomycetaceae</taxon>
        <taxon>Streptomyces</taxon>
    </lineage>
</organism>
<sequence>MDENERYKPGETVPTSGIYECDCGQGHHWSTDVKGHVFPPLPSGCPGSTWGLRTRAHQE</sequence>
<evidence type="ECO:0000313" key="2">
    <source>
        <dbReference type="Proteomes" id="UP001214441"/>
    </source>
</evidence>
<keyword evidence="2" id="KW-1185">Reference proteome</keyword>
<dbReference type="Proteomes" id="UP001214441">
    <property type="component" value="Unassembled WGS sequence"/>
</dbReference>
<name>A0ABT6ZQG9_9ACTN</name>
<evidence type="ECO:0000313" key="1">
    <source>
        <dbReference type="EMBL" id="MDJ1131302.1"/>
    </source>
</evidence>
<reference evidence="1 2" key="1">
    <citation type="submission" date="2023-05" db="EMBL/GenBank/DDBJ databases">
        <title>Streptantibioticus silvisoli sp. nov., acidotolerant actinomycetes 1 from pine litter.</title>
        <authorList>
            <person name="Swiecimska M."/>
            <person name="Golinska P."/>
            <person name="Sangal V."/>
            <person name="Wachnowicz B."/>
            <person name="Goodfellow M."/>
        </authorList>
    </citation>
    <scope>NUCLEOTIDE SEQUENCE [LARGE SCALE GENOMIC DNA]</scope>
    <source>
        <strain evidence="1 2">DSM 42109</strain>
    </source>
</reference>
<comment type="caution">
    <text evidence="1">The sequence shown here is derived from an EMBL/GenBank/DDBJ whole genome shotgun (WGS) entry which is preliminary data.</text>
</comment>
<gene>
    <name evidence="1" type="ORF">NMN56_004900</name>
</gene>
<dbReference type="RefSeq" id="WP_274039129.1">
    <property type="nucleotide sequence ID" value="NZ_JANCPR020000004.1"/>
</dbReference>
<protein>
    <submittedName>
        <fullName evidence="1">Uncharacterized protein</fullName>
    </submittedName>
</protein>
<dbReference type="EMBL" id="JANCPR020000004">
    <property type="protein sequence ID" value="MDJ1131302.1"/>
    <property type="molecule type" value="Genomic_DNA"/>
</dbReference>
<accession>A0ABT6ZQG9</accession>
<proteinExistence type="predicted"/>